<feature type="transmembrane region" description="Helical" evidence="1">
    <location>
        <begin position="53"/>
        <end position="75"/>
    </location>
</feature>
<evidence type="ECO:0000313" key="3">
    <source>
        <dbReference type="Proteomes" id="UP000683557"/>
    </source>
</evidence>
<keyword evidence="1" id="KW-0812">Transmembrane</keyword>
<feature type="transmembrane region" description="Helical" evidence="1">
    <location>
        <begin position="106"/>
        <end position="130"/>
    </location>
</feature>
<dbReference type="PANTHER" id="PTHR43471">
    <property type="entry name" value="ABC TRANSPORTER PERMEASE"/>
    <property type="match status" value="1"/>
</dbReference>
<dbReference type="EMBL" id="CP076723">
    <property type="protein sequence ID" value="QWV95058.1"/>
    <property type="molecule type" value="Genomic_DNA"/>
</dbReference>
<proteinExistence type="predicted"/>
<dbReference type="Proteomes" id="UP000683557">
    <property type="component" value="Chromosome"/>
</dbReference>
<dbReference type="PANTHER" id="PTHR43471:SF10">
    <property type="entry name" value="SLL1107 PROTEIN"/>
    <property type="match status" value="1"/>
</dbReference>
<name>A0ABX8J9Q6_9BACT</name>
<feature type="transmembrane region" description="Helical" evidence="1">
    <location>
        <begin position="20"/>
        <end position="41"/>
    </location>
</feature>
<accession>A0ABX8J9Q6</accession>
<feature type="transmembrane region" description="Helical" evidence="1">
    <location>
        <begin position="169"/>
        <end position="186"/>
    </location>
</feature>
<keyword evidence="1" id="KW-0472">Membrane</keyword>
<gene>
    <name evidence="2" type="ORF">KP004_07735</name>
</gene>
<sequence length="267" mass="29043">MSIFENFFRLSVFSLVRDRFLYLLFSLALIALLLIPAFSMFSMRQVQELSVTLCLSALSFLLLVVTVLTGSSSLWRDIEKRYTFSVLGLPVSRAGFVLGKFSAVALLLAVVAAVFGAGSFAAIKVAAGVYPSDIPVAWGVFCAAVAFDVLKYLMLLAILFFLSALSTSFYFPFLAGIAVFIAGSASQEVYEYVQGAYGKGITPAAKAVITGIYYLLPNFAAFDLHPHAIYALPVPPGGALLTFVYWLCYTGVMLSLAVWSFSRRELT</sequence>
<keyword evidence="1" id="KW-1133">Transmembrane helix</keyword>
<protein>
    <submittedName>
        <fullName evidence="2">ABC transporter permease</fullName>
    </submittedName>
</protein>
<feature type="transmembrane region" description="Helical" evidence="1">
    <location>
        <begin position="243"/>
        <end position="261"/>
    </location>
</feature>
<organism evidence="2 3">
    <name type="scientific">Geomonas oryzisoli</name>
    <dbReference type="NCBI Taxonomy" id="2847992"/>
    <lineage>
        <taxon>Bacteria</taxon>
        <taxon>Pseudomonadati</taxon>
        <taxon>Thermodesulfobacteriota</taxon>
        <taxon>Desulfuromonadia</taxon>
        <taxon>Geobacterales</taxon>
        <taxon>Geobacteraceae</taxon>
        <taxon>Geomonas</taxon>
    </lineage>
</organism>
<dbReference type="RefSeq" id="WP_216801759.1">
    <property type="nucleotide sequence ID" value="NZ_CP076723.1"/>
</dbReference>
<evidence type="ECO:0000256" key="1">
    <source>
        <dbReference type="SAM" id="Phobius"/>
    </source>
</evidence>
<keyword evidence="3" id="KW-1185">Reference proteome</keyword>
<feature type="transmembrane region" description="Helical" evidence="1">
    <location>
        <begin position="136"/>
        <end position="162"/>
    </location>
</feature>
<reference evidence="2 3" key="1">
    <citation type="submission" date="2021-06" db="EMBL/GenBank/DDBJ databases">
        <title>Gemonas diversity in paddy soil.</title>
        <authorList>
            <person name="Liu G."/>
        </authorList>
    </citation>
    <scope>NUCLEOTIDE SEQUENCE [LARGE SCALE GENOMIC DNA]</scope>
    <source>
        <strain evidence="2 3">RG10</strain>
    </source>
</reference>
<evidence type="ECO:0000313" key="2">
    <source>
        <dbReference type="EMBL" id="QWV95058.1"/>
    </source>
</evidence>